<dbReference type="Proteomes" id="UP000757435">
    <property type="component" value="Unassembled WGS sequence"/>
</dbReference>
<dbReference type="AlphaFoldDB" id="A0A951QC79"/>
<gene>
    <name evidence="2" type="ORF">KME15_15695</name>
</gene>
<feature type="transmembrane region" description="Helical" evidence="1">
    <location>
        <begin position="21"/>
        <end position="37"/>
    </location>
</feature>
<protein>
    <submittedName>
        <fullName evidence="2">DUF2752 domain-containing protein</fullName>
    </submittedName>
</protein>
<reference evidence="2" key="1">
    <citation type="submission" date="2021-05" db="EMBL/GenBank/DDBJ databases">
        <authorList>
            <person name="Pietrasiak N."/>
            <person name="Ward R."/>
            <person name="Stajich J.E."/>
            <person name="Kurbessoian T."/>
        </authorList>
    </citation>
    <scope>NUCLEOTIDE SEQUENCE</scope>
    <source>
        <strain evidence="2">UHER 2000/2452</strain>
    </source>
</reference>
<proteinExistence type="predicted"/>
<accession>A0A951QC79</accession>
<keyword evidence="1" id="KW-1133">Transmembrane helix</keyword>
<evidence type="ECO:0000256" key="1">
    <source>
        <dbReference type="SAM" id="Phobius"/>
    </source>
</evidence>
<name>A0A951QC79_9CYAN</name>
<dbReference type="Pfam" id="PF10825">
    <property type="entry name" value="DUF2752"/>
    <property type="match status" value="1"/>
</dbReference>
<dbReference type="EMBL" id="JAHHHD010000018">
    <property type="protein sequence ID" value="MBW4660118.1"/>
    <property type="molecule type" value="Genomic_DNA"/>
</dbReference>
<keyword evidence="1" id="KW-0472">Membrane</keyword>
<dbReference type="InterPro" id="IPR021215">
    <property type="entry name" value="DUF2752"/>
</dbReference>
<organism evidence="2 3">
    <name type="scientific">Drouetiella hepatica Uher 2000/2452</name>
    <dbReference type="NCBI Taxonomy" id="904376"/>
    <lineage>
        <taxon>Bacteria</taxon>
        <taxon>Bacillati</taxon>
        <taxon>Cyanobacteriota</taxon>
        <taxon>Cyanophyceae</taxon>
        <taxon>Oculatellales</taxon>
        <taxon>Oculatellaceae</taxon>
        <taxon>Drouetiella</taxon>
    </lineage>
</organism>
<feature type="transmembrane region" description="Helical" evidence="1">
    <location>
        <begin position="83"/>
        <end position="101"/>
    </location>
</feature>
<keyword evidence="1" id="KW-0812">Transmembrane</keyword>
<sequence>MIERRIKRSPTLSSSSVWIRWAILGLSLAPVIGAFLYNEGLRLTPQKCFFQQLLGFPSPGCGMTRSFMAIVRGDWQQALTYHLFAPFLFGICLVVAFYAAIELMAGRRLTDYGQLSFLNERYLILIAIGILLFFGYYALRMYARYGNGLLPFDLADTILWQQLTLGAKAL</sequence>
<evidence type="ECO:0000313" key="2">
    <source>
        <dbReference type="EMBL" id="MBW4660118.1"/>
    </source>
</evidence>
<reference evidence="2" key="2">
    <citation type="journal article" date="2022" name="Microbiol. Resour. Announc.">
        <title>Metagenome Sequencing to Explore Phylogenomics of Terrestrial Cyanobacteria.</title>
        <authorList>
            <person name="Ward R.D."/>
            <person name="Stajich J.E."/>
            <person name="Johansen J.R."/>
            <person name="Huntemann M."/>
            <person name="Clum A."/>
            <person name="Foster B."/>
            <person name="Foster B."/>
            <person name="Roux S."/>
            <person name="Palaniappan K."/>
            <person name="Varghese N."/>
            <person name="Mukherjee S."/>
            <person name="Reddy T.B.K."/>
            <person name="Daum C."/>
            <person name="Copeland A."/>
            <person name="Chen I.A."/>
            <person name="Ivanova N.N."/>
            <person name="Kyrpides N.C."/>
            <person name="Shapiro N."/>
            <person name="Eloe-Fadrosh E.A."/>
            <person name="Pietrasiak N."/>
        </authorList>
    </citation>
    <scope>NUCLEOTIDE SEQUENCE</scope>
    <source>
        <strain evidence="2">UHER 2000/2452</strain>
    </source>
</reference>
<comment type="caution">
    <text evidence="2">The sequence shown here is derived from an EMBL/GenBank/DDBJ whole genome shotgun (WGS) entry which is preliminary data.</text>
</comment>
<feature type="transmembrane region" description="Helical" evidence="1">
    <location>
        <begin position="121"/>
        <end position="139"/>
    </location>
</feature>
<evidence type="ECO:0000313" key="3">
    <source>
        <dbReference type="Proteomes" id="UP000757435"/>
    </source>
</evidence>